<protein>
    <recommendedName>
        <fullName evidence="6">Gram-positive cocci surface proteins LPxTG domain-containing protein</fullName>
    </recommendedName>
</protein>
<evidence type="ECO:0000256" key="2">
    <source>
        <dbReference type="ARBA" id="ARBA00022525"/>
    </source>
</evidence>
<evidence type="ECO:0000256" key="1">
    <source>
        <dbReference type="ARBA" id="ARBA00022512"/>
    </source>
</evidence>
<keyword evidence="2" id="KW-0964">Secreted</keyword>
<evidence type="ECO:0000313" key="8">
    <source>
        <dbReference type="Proteomes" id="UP000218139"/>
    </source>
</evidence>
<keyword evidence="3" id="KW-0732">Signal</keyword>
<comment type="caution">
    <text evidence="7">The sequence shown here is derived from an EMBL/GenBank/DDBJ whole genome shotgun (WGS) entry which is preliminary data.</text>
</comment>
<dbReference type="NCBIfam" id="TIGR01167">
    <property type="entry name" value="LPXTG_anchor"/>
    <property type="match status" value="1"/>
</dbReference>
<dbReference type="Proteomes" id="UP000218139">
    <property type="component" value="Unassembled WGS sequence"/>
</dbReference>
<dbReference type="EMBL" id="LXZO01000044">
    <property type="protein sequence ID" value="PAY49245.1"/>
    <property type="molecule type" value="Genomic_DNA"/>
</dbReference>
<dbReference type="AlphaFoldDB" id="A0A9X6S628"/>
<evidence type="ECO:0000313" key="7">
    <source>
        <dbReference type="EMBL" id="PAY49245.1"/>
    </source>
</evidence>
<feature type="coiled-coil region" evidence="5">
    <location>
        <begin position="229"/>
        <end position="584"/>
    </location>
</feature>
<keyword evidence="4" id="KW-0572">Peptidoglycan-anchor</keyword>
<keyword evidence="5" id="KW-0175">Coiled coil</keyword>
<dbReference type="PROSITE" id="PS50847">
    <property type="entry name" value="GRAM_POS_ANCHORING"/>
    <property type="match status" value="1"/>
</dbReference>
<evidence type="ECO:0000259" key="6">
    <source>
        <dbReference type="PROSITE" id="PS50847"/>
    </source>
</evidence>
<feature type="domain" description="Gram-positive cocci surface proteins LPxTG" evidence="6">
    <location>
        <begin position="648"/>
        <end position="683"/>
    </location>
</feature>
<evidence type="ECO:0000256" key="3">
    <source>
        <dbReference type="ARBA" id="ARBA00022729"/>
    </source>
</evidence>
<accession>A0A9X6S628</accession>
<dbReference type="InterPro" id="IPR019931">
    <property type="entry name" value="LPXTG_anchor"/>
</dbReference>
<gene>
    <name evidence="7" type="ORF">A8C52_04685</name>
</gene>
<dbReference type="Gene3D" id="1.10.287.1490">
    <property type="match status" value="1"/>
</dbReference>
<dbReference type="Pfam" id="PF00746">
    <property type="entry name" value="Gram_pos_anchor"/>
    <property type="match status" value="1"/>
</dbReference>
<dbReference type="InterPro" id="IPR039062">
    <property type="entry name" value="SPAT1"/>
</dbReference>
<dbReference type="PANTHER" id="PTHR14421:SF3">
    <property type="entry name" value="SPERMATOGENESIS-ASSOCIATED PROTEIN 1"/>
    <property type="match status" value="1"/>
</dbReference>
<evidence type="ECO:0000256" key="5">
    <source>
        <dbReference type="SAM" id="Coils"/>
    </source>
</evidence>
<sequence length="683" mass="73888">MNKFAVGLINQVREQLGLPKIILNQSSMDVANDVVAGYAKQGEISILVHDRRNVLNPVAKKYELYGLNENRSFNFYDKTVSLGNTKGNEEYYTDYDNDNYVNMAVVKSDIYADIINMLFEDNFDTSSAYGHAVNFLTGDANVGQDINGNQVSAPLKAIYMGVGIANDDNHQKELNSFYEIIPVYDEKSYQTETPYGTATTVYPGMNQNSDVFAYTSSINTDTPNYAQQLKQATDELSAKQTALDNAKQQTAQAQAKADSTADALATAQNKVNALTSELNQLKAYQAQTPSAQTALDNANAKLAQDTKARDEVQAQLNNLNDAIKAKVQALADAKADLATKQQALDEAKQATATAQANEDKANQTLADAQSALAKLQANLLNLQAYKPQRAAAQTALTNANQKLADDKKKAEELTSALQNLAETRKERQATLDQAKQVLAEKQQALDEAKAQASKAQAKLDSDKKVLADLQAKLTQAQTNLDNAKQALADLENLPERLAQAKADVQKAQEELTSAQAKLDEAKKVLAESQAQAQDANEALVKANDDKAQAQTAYDKALKAYNDYLKAQQAVKDAEEKAKAQAQAKAEHTYFAQTANGKVVDAQGHIMVGYSVKGNQVFDAQGKLVGTLAQTSTTRRMANTVKQENAKALPQTGDKQNNNTTVGAILVGLGSLLGLGALGKRKED</sequence>
<dbReference type="PANTHER" id="PTHR14421">
    <property type="entry name" value="SPERMATOGENESIS-ASSOCIATED PROTEIN 1"/>
    <property type="match status" value="1"/>
</dbReference>
<proteinExistence type="predicted"/>
<keyword evidence="1" id="KW-0134">Cell wall</keyword>
<dbReference type="NCBIfam" id="TIGR04320">
    <property type="entry name" value="Surf_Exclu_PgrA"/>
    <property type="match status" value="1"/>
</dbReference>
<organism evidence="7 8">
    <name type="scientific">Ligilactobacillus salivarius</name>
    <dbReference type="NCBI Taxonomy" id="1624"/>
    <lineage>
        <taxon>Bacteria</taxon>
        <taxon>Bacillati</taxon>
        <taxon>Bacillota</taxon>
        <taxon>Bacilli</taxon>
        <taxon>Lactobacillales</taxon>
        <taxon>Lactobacillaceae</taxon>
        <taxon>Ligilactobacillus</taxon>
    </lineage>
</organism>
<dbReference type="InterPro" id="IPR027607">
    <property type="entry name" value="Surf_Exclu_SEC10/PgrA"/>
</dbReference>
<evidence type="ECO:0000256" key="4">
    <source>
        <dbReference type="ARBA" id="ARBA00023088"/>
    </source>
</evidence>
<dbReference type="SUPFAM" id="SSF57997">
    <property type="entry name" value="Tropomyosin"/>
    <property type="match status" value="1"/>
</dbReference>
<reference evidence="7 8" key="1">
    <citation type="submission" date="2016-05" db="EMBL/GenBank/DDBJ databases">
        <authorList>
            <person name="Lee J.-Y."/>
            <person name="Kim E.B."/>
            <person name="Choi Y.-J."/>
        </authorList>
    </citation>
    <scope>NUCLEOTIDE SEQUENCE [LARGE SCALE GENOMIC DNA]</scope>
    <source>
        <strain evidence="7 8">KLA006</strain>
    </source>
</reference>
<dbReference type="Gene3D" id="1.20.120.330">
    <property type="entry name" value="Nucleotidyltransferases domain 2"/>
    <property type="match status" value="1"/>
</dbReference>
<name>A0A9X6S628_9LACO</name>